<dbReference type="Pfam" id="PF13478">
    <property type="entry name" value="XdhC_C"/>
    <property type="match status" value="1"/>
</dbReference>
<evidence type="ECO:0000259" key="1">
    <source>
        <dbReference type="Pfam" id="PF02625"/>
    </source>
</evidence>
<dbReference type="AlphaFoldDB" id="A0A1M7XWN0"/>
<dbReference type="SUPFAM" id="SSF51984">
    <property type="entry name" value="MurCD N-terminal domain"/>
    <property type="match status" value="1"/>
</dbReference>
<dbReference type="RefSeq" id="WP_073611673.1">
    <property type="nucleotide sequence ID" value="NZ_FRFE01000001.1"/>
</dbReference>
<gene>
    <name evidence="3" type="ORF">SAMN02745220_00329</name>
</gene>
<feature type="domain" description="XdhC Rossmann" evidence="2">
    <location>
        <begin position="187"/>
        <end position="329"/>
    </location>
</feature>
<dbReference type="PANTHER" id="PTHR30388:SF6">
    <property type="entry name" value="XANTHINE DEHYDROGENASE SUBUNIT A-RELATED"/>
    <property type="match status" value="1"/>
</dbReference>
<accession>A0A1M7XWN0</accession>
<dbReference type="InterPro" id="IPR027051">
    <property type="entry name" value="XdhC_Rossmann_dom"/>
</dbReference>
<reference evidence="3 4" key="1">
    <citation type="submission" date="2016-12" db="EMBL/GenBank/DDBJ databases">
        <authorList>
            <person name="Song W.-J."/>
            <person name="Kurnit D.M."/>
        </authorList>
    </citation>
    <scope>NUCLEOTIDE SEQUENCE [LARGE SCALE GENOMIC DNA]</scope>
    <source>
        <strain evidence="3 4">DSM 18488</strain>
    </source>
</reference>
<dbReference type="PANTHER" id="PTHR30388">
    <property type="entry name" value="ALDEHYDE OXIDOREDUCTASE MOLYBDENUM COFACTOR ASSEMBLY PROTEIN"/>
    <property type="match status" value="1"/>
</dbReference>
<name>A0A1M7XWN0_9BACT</name>
<dbReference type="EMBL" id="FRFE01000001">
    <property type="protein sequence ID" value="SHO43192.1"/>
    <property type="molecule type" value="Genomic_DNA"/>
</dbReference>
<evidence type="ECO:0000313" key="3">
    <source>
        <dbReference type="EMBL" id="SHO43192.1"/>
    </source>
</evidence>
<feature type="domain" description="XdhC- CoxI" evidence="1">
    <location>
        <begin position="13"/>
        <end position="72"/>
    </location>
</feature>
<keyword evidence="4" id="KW-1185">Reference proteome</keyword>
<organism evidence="3 4">
    <name type="scientific">Desulfopila aestuarii DSM 18488</name>
    <dbReference type="NCBI Taxonomy" id="1121416"/>
    <lineage>
        <taxon>Bacteria</taxon>
        <taxon>Pseudomonadati</taxon>
        <taxon>Thermodesulfobacteriota</taxon>
        <taxon>Desulfobulbia</taxon>
        <taxon>Desulfobulbales</taxon>
        <taxon>Desulfocapsaceae</taxon>
        <taxon>Desulfopila</taxon>
    </lineage>
</organism>
<dbReference type="InterPro" id="IPR052698">
    <property type="entry name" value="MoCofactor_Util/Proc"/>
</dbReference>
<dbReference type="Gene3D" id="3.40.50.720">
    <property type="entry name" value="NAD(P)-binding Rossmann-like Domain"/>
    <property type="match status" value="1"/>
</dbReference>
<dbReference type="NCBIfam" id="NF045664">
    <property type="entry name" value="XdhC_rel_AOR"/>
    <property type="match status" value="1"/>
</dbReference>
<proteinExistence type="predicted"/>
<dbReference type="STRING" id="1121416.SAMN02745220_00329"/>
<dbReference type="OrthoDB" id="9815497at2"/>
<sequence length="338" mass="37073">MRHVLDHLVETLNRDESAILCTIIRNTGSAPRTSGARMLVTRSGALAGSIGGGALENACQARARQMFESSETFAEMTFQLTATLAAKDGLICGGNVSILLMRIEPEQHPFFVKLQETYRSRKRPLLVTALAFADVPPQLTLVTSDERGELPTDIWREILRQNSRHTSLTTYAGREYFIEPLLNPGTVYLAGAGHVGLATATCAAFAGFDVVVMDDRAEFANRSRFPKAHDIRLLSSFNNCLPKELGAEDYVVILTRGHLHDRNVLAQALNTDAGYIGMIGSRRKREAIYRSLRDEGVSEAELQRVHSPIGLDIGADTPEEIGISIVAQLIQTRAGTRQ</sequence>
<dbReference type="InterPro" id="IPR003777">
    <property type="entry name" value="XdhC_CoxI"/>
</dbReference>
<evidence type="ECO:0000259" key="2">
    <source>
        <dbReference type="Pfam" id="PF13478"/>
    </source>
</evidence>
<dbReference type="Proteomes" id="UP000184603">
    <property type="component" value="Unassembled WGS sequence"/>
</dbReference>
<protein>
    <submittedName>
        <fullName evidence="3">Xanthine dehydrogenase accessory factor</fullName>
    </submittedName>
</protein>
<dbReference type="Pfam" id="PF02625">
    <property type="entry name" value="XdhC_CoxI"/>
    <property type="match status" value="1"/>
</dbReference>
<evidence type="ECO:0000313" key="4">
    <source>
        <dbReference type="Proteomes" id="UP000184603"/>
    </source>
</evidence>